<dbReference type="EMBL" id="LK933116">
    <property type="protein sequence ID" value="CDT35527.1"/>
    <property type="molecule type" value="Genomic_DNA"/>
</dbReference>
<accession>A0A031WJE4</accession>
<dbReference type="GeneID" id="66354769"/>
<reference evidence="7 10" key="2">
    <citation type="submission" date="2017-02" db="EMBL/GenBank/DDBJ databases">
        <authorList>
            <consortium name="Pathogen Informatics"/>
        </authorList>
    </citation>
    <scope>NUCLEOTIDE SEQUENCE [LARGE SCALE GENOMIC DNA]</scope>
    <source>
        <strain evidence="12">clo34</strain>
        <strain evidence="8">Clo34</strain>
        <strain evidence="11">tl291</strain>
        <strain evidence="9">Tl291</strain>
        <strain evidence="7 10">VRECD0157</strain>
    </source>
</reference>
<reference evidence="5" key="3">
    <citation type="journal article" date="2018" name="Genome Biol.">
        <title>SKESA: strategic k-mer extension for scrupulous assemblies.</title>
        <authorList>
            <person name="Souvorov A."/>
            <person name="Agarwala R."/>
            <person name="Lipman D.J."/>
        </authorList>
    </citation>
    <scope>NUCLEOTIDE SEQUENCE</scope>
    <source>
        <strain evidence="6">Clostridioides</strain>
        <strain evidence="5">HN1000</strain>
    </source>
</reference>
<evidence type="ECO:0000313" key="11">
    <source>
        <dbReference type="Proteomes" id="UP000372533"/>
    </source>
</evidence>
<dbReference type="OrthoDB" id="1754178at2"/>
<evidence type="ECO:0000313" key="6">
    <source>
        <dbReference type="EMBL" id="HBH2619302.1"/>
    </source>
</evidence>
<protein>
    <submittedName>
        <fullName evidence="5">DUF1540 domain-containing protein</fullName>
    </submittedName>
    <submittedName>
        <fullName evidence="7">Domain of Uncharacterized Function (DUF1540)</fullName>
    </submittedName>
</protein>
<dbReference type="Proteomes" id="UP000372533">
    <property type="component" value="Unassembled WGS sequence"/>
</dbReference>
<dbReference type="Proteomes" id="UP000879542">
    <property type="component" value="Unassembled WGS sequence"/>
</dbReference>
<evidence type="ECO:0000313" key="5">
    <source>
        <dbReference type="EMBL" id="HBH1542688.1"/>
    </source>
</evidence>
<evidence type="ECO:0000313" key="9">
    <source>
        <dbReference type="EMBL" id="VHY15336.1"/>
    </source>
</evidence>
<dbReference type="RefSeq" id="WP_003430798.1">
    <property type="nucleotide sequence ID" value="NZ_AP025558.1"/>
</dbReference>
<feature type="domain" description="DUF1540" evidence="1">
    <location>
        <begin position="67"/>
        <end position="99"/>
    </location>
</feature>
<evidence type="ECO:0000259" key="1">
    <source>
        <dbReference type="Pfam" id="PF07561"/>
    </source>
</evidence>
<proteinExistence type="predicted"/>
<dbReference type="KEGG" id="pdf:CD630DERM_23750"/>
<evidence type="ECO:0000313" key="10">
    <source>
        <dbReference type="Proteomes" id="UP000189137"/>
    </source>
</evidence>
<feature type="domain" description="DUF1540" evidence="1">
    <location>
        <begin position="7"/>
        <end position="44"/>
    </location>
</feature>
<dbReference type="EMBL" id="LK932505">
    <property type="protein sequence ID" value="CDS85540.1"/>
    <property type="molecule type" value="Genomic_DNA"/>
</dbReference>
<dbReference type="Proteomes" id="UP000189137">
    <property type="component" value="Unassembled WGS sequence"/>
</dbReference>
<dbReference type="EMBL" id="FUPS01000007">
    <property type="protein sequence ID" value="SJS53207.1"/>
    <property type="molecule type" value="Genomic_DNA"/>
</dbReference>
<dbReference type="EMBL" id="CAAJVP010000015">
    <property type="protein sequence ID" value="VHY15336.1"/>
    <property type="molecule type" value="Genomic_DNA"/>
</dbReference>
<dbReference type="EMBL" id="CAADAN010000001">
    <property type="protein sequence ID" value="VFD29329.1"/>
    <property type="molecule type" value="Genomic_DNA"/>
</dbReference>
<dbReference type="PATRIC" id="fig|1496.1371.peg.95"/>
<organism evidence="4">
    <name type="scientific">Clostridioides difficile</name>
    <name type="common">Peptoclostridium difficile</name>
    <dbReference type="NCBI Taxonomy" id="1496"/>
    <lineage>
        <taxon>Bacteria</taxon>
        <taxon>Bacillati</taxon>
        <taxon>Bacillota</taxon>
        <taxon>Clostridia</taxon>
        <taxon>Peptostreptococcales</taxon>
        <taxon>Peptostreptococcaceae</taxon>
        <taxon>Clostridioides</taxon>
    </lineage>
</organism>
<dbReference type="Pfam" id="PF07561">
    <property type="entry name" value="DUF1540"/>
    <property type="match status" value="2"/>
</dbReference>
<evidence type="ECO:0000313" key="8">
    <source>
        <dbReference type="EMBL" id="VFD29329.1"/>
    </source>
</evidence>
<evidence type="ECO:0000313" key="12">
    <source>
        <dbReference type="Proteomes" id="UP000411588"/>
    </source>
</evidence>
<evidence type="ECO:0000313" key="3">
    <source>
        <dbReference type="EMBL" id="CDS87865.1"/>
    </source>
</evidence>
<name>A0A031WJE4_CLODI</name>
<gene>
    <name evidence="4" type="ORF">BN1095_440172</name>
    <name evidence="2" type="ORF">BN1096_520338</name>
    <name evidence="3" type="ORF">BN1097_630281</name>
    <name evidence="5" type="ORF">KRM00_002177</name>
    <name evidence="6" type="ORF">KRQ00_001038</name>
    <name evidence="9" type="ORF">SAMEA1402366_02870</name>
    <name evidence="8" type="ORF">SAMEA1402399_00369</name>
    <name evidence="7" type="ORF">SAMEA3375112_02332</name>
</gene>
<dbReference type="AlphaFoldDB" id="A0A031WJE4"/>
<dbReference type="InterPro" id="IPR011437">
    <property type="entry name" value="DUF1540"/>
</dbReference>
<dbReference type="Proteomes" id="UP000411588">
    <property type="component" value="Unassembled WGS sequence"/>
</dbReference>
<dbReference type="EMBL" id="DAEQIJ010000003">
    <property type="protein sequence ID" value="HBH2619302.1"/>
    <property type="molecule type" value="Genomic_DNA"/>
</dbReference>
<evidence type="ECO:0000313" key="2">
    <source>
        <dbReference type="EMBL" id="CDS85540.1"/>
    </source>
</evidence>
<sequence>MKNNNLNCAATNCAYNTSGYCYAGSIKVDGMQATTTENTYCASFEDKYTSGITSRSNETNQVDTDNIHCEAVKCKYNKNELCKAEKVHINERNASCETFEMK</sequence>
<reference evidence="4" key="1">
    <citation type="submission" date="2014-07" db="EMBL/GenBank/DDBJ databases">
        <authorList>
            <person name="Monot Marc"/>
        </authorList>
    </citation>
    <scope>NUCLEOTIDE SEQUENCE</scope>
    <source>
        <strain evidence="4">7032989</strain>
        <strain evidence="3">7032994</strain>
    </source>
</reference>
<dbReference type="OMA" id="HESKKIA"/>
<dbReference type="EMBL" id="DAEPXK010000021">
    <property type="protein sequence ID" value="HBH1542688.1"/>
    <property type="molecule type" value="Genomic_DNA"/>
</dbReference>
<dbReference type="Proteomes" id="UP000878956">
    <property type="component" value="Unassembled WGS sequence"/>
</dbReference>
<evidence type="ECO:0000313" key="4">
    <source>
        <dbReference type="EMBL" id="CDT35527.1"/>
    </source>
</evidence>
<evidence type="ECO:0000313" key="7">
    <source>
        <dbReference type="EMBL" id="SJS53207.1"/>
    </source>
</evidence>
<dbReference type="EMBL" id="LK932402">
    <property type="protein sequence ID" value="CDS87865.1"/>
    <property type="molecule type" value="Genomic_DNA"/>
</dbReference>
<reference evidence="5" key="4">
    <citation type="submission" date="2021-06" db="EMBL/GenBank/DDBJ databases">
        <authorList>
            <consortium name="NCBI Pathogen Detection Project"/>
        </authorList>
    </citation>
    <scope>NUCLEOTIDE SEQUENCE</scope>
    <source>
        <strain evidence="6">Clostridioides</strain>
        <strain evidence="5">HN1000</strain>
    </source>
</reference>